<name>A0A8T9B5C7_9HELO</name>
<feature type="region of interest" description="Disordered" evidence="1">
    <location>
        <begin position="934"/>
        <end position="989"/>
    </location>
</feature>
<accession>A0A8T9B5C7</accession>
<dbReference type="SUPFAM" id="SSF52540">
    <property type="entry name" value="P-loop containing nucleoside triphosphate hydrolases"/>
    <property type="match status" value="1"/>
</dbReference>
<feature type="region of interest" description="Disordered" evidence="1">
    <location>
        <begin position="1252"/>
        <end position="1357"/>
    </location>
</feature>
<feature type="compositionally biased region" description="Polar residues" evidence="1">
    <location>
        <begin position="1304"/>
        <end position="1331"/>
    </location>
</feature>
<feature type="region of interest" description="Disordered" evidence="1">
    <location>
        <begin position="1119"/>
        <end position="1143"/>
    </location>
</feature>
<evidence type="ECO:0000256" key="1">
    <source>
        <dbReference type="SAM" id="MobiDB-lite"/>
    </source>
</evidence>
<feature type="region of interest" description="Disordered" evidence="1">
    <location>
        <begin position="313"/>
        <end position="350"/>
    </location>
</feature>
<dbReference type="InterPro" id="IPR029058">
    <property type="entry name" value="AB_hydrolase_fold"/>
</dbReference>
<feature type="compositionally biased region" description="Polar residues" evidence="1">
    <location>
        <begin position="960"/>
        <end position="971"/>
    </location>
</feature>
<dbReference type="Proteomes" id="UP000469559">
    <property type="component" value="Unassembled WGS sequence"/>
</dbReference>
<dbReference type="InterPro" id="IPR027417">
    <property type="entry name" value="P-loop_NTPase"/>
</dbReference>
<dbReference type="PANTHER" id="PTHR48187">
    <property type="entry name" value="LD21810P"/>
    <property type="match status" value="1"/>
</dbReference>
<evidence type="ECO:0000313" key="2">
    <source>
        <dbReference type="EMBL" id="TVY13663.1"/>
    </source>
</evidence>
<feature type="compositionally biased region" description="Polar residues" evidence="1">
    <location>
        <begin position="1119"/>
        <end position="1137"/>
    </location>
</feature>
<dbReference type="Gene3D" id="3.40.50.1820">
    <property type="entry name" value="alpha/beta hydrolase"/>
    <property type="match status" value="1"/>
</dbReference>
<dbReference type="OrthoDB" id="5086500at2759"/>
<dbReference type="EMBL" id="QGMF01000889">
    <property type="protein sequence ID" value="TVY13663.1"/>
    <property type="molecule type" value="Genomic_DNA"/>
</dbReference>
<keyword evidence="3" id="KW-1185">Reference proteome</keyword>
<gene>
    <name evidence="2" type="primary">Serac1_0</name>
    <name evidence="2" type="ORF">LARI1_G008673</name>
</gene>
<feature type="region of interest" description="Disordered" evidence="1">
    <location>
        <begin position="880"/>
        <end position="900"/>
    </location>
</feature>
<dbReference type="Gene3D" id="3.40.50.300">
    <property type="entry name" value="P-loop containing nucleotide triphosphate hydrolases"/>
    <property type="match status" value="1"/>
</dbReference>
<protein>
    <submittedName>
        <fullName evidence="2">Protein SERAC1</fullName>
    </submittedName>
</protein>
<reference evidence="2 3" key="1">
    <citation type="submission" date="2018-05" db="EMBL/GenBank/DDBJ databases">
        <title>Whole genome sequencing for identification of molecular markers to develop diagnostic detection tools for the regulated plant pathogen Lachnellula willkommii.</title>
        <authorList>
            <person name="Giroux E."/>
            <person name="Bilodeau G."/>
        </authorList>
    </citation>
    <scope>NUCLEOTIDE SEQUENCE [LARGE SCALE GENOMIC DNA]</scope>
    <source>
        <strain evidence="2 3">CBS 203.66</strain>
    </source>
</reference>
<sequence length="1416" mass="157577">MGSAIDLDDIKRFELTEVYAHPDAKVDIVLVHGLNGDPRKTWTSEKGTFWPTELLPVTLKSAKARILVYGYNADVYAFGKGGASSDMLHQHAQTLLANLSAERQSEEATDHPIIWVVHSLGGLLLKRALNLSDDLESKYADDLRNIAVSTYGIIFLGTPHTGADPAKWGIMVEKMVSALIPKKVVHTEDQLVKTLQTNNETLQNINLKFLEIYENYRIDMVHEGLQTDLKGAKTFIVDQLQASPQLRGVVYYGIEATHSGMCKFSSKNSPGYSNVAGHIKGWVEMAPPVIHVRQEAERQKRLHDLEKAKSDLQWGFHPPQAPKSAPAPGTSQPNQQQGYQQPGLVEAPPPRTRFEFEVAEIEEMDTEMADPPHSVNNSTIMVRSTASIEPTASIQSEEQNENTPVFIKPSGFRPNSLFVGREAQLTEMHKMLTDRKRRAQGTSAILLQSLPGGGKSHLAREYVYEHREDFPGGIFWLRAKSPAELANGFWDIARKAVLQHSVDKEDLAALRDPQQFIKIVRKWLNRRENWLLVLDGIHFTDDADALRKFIPDSKNTSLIYTSTEKSASGDHHFMNPQVIKLPNLSAREAQRLLLLEIDKREPFLKEDSKYAMELVQAMGFLPVVIHAVAQRLKATEEPLSKFAKSYSNEPRLRGLGTYMAVVDQLKAHGSFEALNLIHVLCFFSQHIPVEMIALGLRALDVDVKATDPATGHSLNTTFKHLNTFALIDRDHDHDHEETLQSSQSSKNTGDILADNLDVIQIHSVVQGFFVDTLSAAGTLPIWLDRAARVFCCSYDHATIRITKKTHAGLVEDYRLYEIHGIRLREHLVRHSKKWPELGEAHQTLDQYLEAIQSEIERRTPESSQTIAGGRPDAFQTSIFDRTSSSSDAGPETPSDRLTSHVSTFGFEPEKSLLESPLSVTRDNEYTRLVEIREGHGAPHNHLQLPATEDDGYDSDREGSTAMTLQPSQQTLHPPETPISSDGAWETVPSRRWKRPRGLDLHRTISRLEKSKYSDRAGSFRAMSAIDPRLSTENAHGYVQKPSSRAQSRGRMSGHSHAEVALTNITASSPPPARGGGKIVGRPSSGTREKSHFVAGSASYAAAVASSTKDTIPSFEEIIRQTTEPSRKPATSVSTLDSGSGGSALESLQKFPVEALRHPAEPRVLTLMPPYPPTPGTDPDVTYEQPFPDKALYDNRSYSQENLHLGPDPFSTTIYPRMPGTIPVETRDFSSPPLKRSLPHDYSAWHSQTYSDSMSRSMHLPPHPQTQTSNQNPPYLSLSSPNIRRPHSNSSPRPSTYYPGHPELSFSSPPNQHDGGYTSQPMSRDPSGQSVGSAERGRGRRRSSIAETEPLPQLPTFSPVILPTSYQVYERIQERKLLDEMMVADRGRKTAGPVRKSPRLGNARAALIEKLDDSAEK</sequence>
<dbReference type="PANTHER" id="PTHR48187:SF2">
    <property type="entry name" value="LD21810P"/>
    <property type="match status" value="1"/>
</dbReference>
<evidence type="ECO:0000313" key="3">
    <source>
        <dbReference type="Proteomes" id="UP000469559"/>
    </source>
</evidence>
<comment type="caution">
    <text evidence="2">The sequence shown here is derived from an EMBL/GenBank/DDBJ whole genome shotgun (WGS) entry which is preliminary data.</text>
</comment>
<feature type="compositionally biased region" description="Polar residues" evidence="1">
    <location>
        <begin position="1264"/>
        <end position="1277"/>
    </location>
</feature>
<feature type="compositionally biased region" description="Low complexity" evidence="1">
    <location>
        <begin position="1278"/>
        <end position="1294"/>
    </location>
</feature>
<organism evidence="2 3">
    <name type="scientific">Lachnellula arida</name>
    <dbReference type="NCBI Taxonomy" id="1316785"/>
    <lineage>
        <taxon>Eukaryota</taxon>
        <taxon>Fungi</taxon>
        <taxon>Dikarya</taxon>
        <taxon>Ascomycota</taxon>
        <taxon>Pezizomycotina</taxon>
        <taxon>Leotiomycetes</taxon>
        <taxon>Helotiales</taxon>
        <taxon>Lachnaceae</taxon>
        <taxon>Lachnellula</taxon>
    </lineage>
</organism>
<feature type="compositionally biased region" description="Low complexity" evidence="1">
    <location>
        <begin position="332"/>
        <end position="343"/>
    </location>
</feature>
<dbReference type="SUPFAM" id="SSF53474">
    <property type="entry name" value="alpha/beta-Hydrolases"/>
    <property type="match status" value="1"/>
</dbReference>
<feature type="region of interest" description="Disordered" evidence="1">
    <location>
        <begin position="1063"/>
        <end position="1091"/>
    </location>
</feature>
<proteinExistence type="predicted"/>